<name>A0A975BD68_9BACT</name>
<proteinExistence type="predicted"/>
<dbReference type="EMBL" id="CP061799">
    <property type="protein sequence ID" value="QTA83192.1"/>
    <property type="molecule type" value="Genomic_DNA"/>
</dbReference>
<keyword evidence="2" id="KW-1185">Reference proteome</keyword>
<sequence>MKSSIYSSDKNIKLEYFNEQDILIVNESAARAEELVSNYYKMSSSQLLDLKYDIKTLIDLNEHEIVYGPFAQVIRYEVKRKGTNLGSLTYDFYKICIQDHAVLSKLSRSPELKLFPFMLYIVVHELIHIVRFCKFLQHFEASSKEKMAEEIRVHERTIEIIQSSPVKGTKEVLQYYYKWCEDHKL</sequence>
<dbReference type="KEGG" id="dli:dnl_55880"/>
<organism evidence="1 2">
    <name type="scientific">Desulfonema limicola</name>
    <dbReference type="NCBI Taxonomy" id="45656"/>
    <lineage>
        <taxon>Bacteria</taxon>
        <taxon>Pseudomonadati</taxon>
        <taxon>Thermodesulfobacteriota</taxon>
        <taxon>Desulfobacteria</taxon>
        <taxon>Desulfobacterales</taxon>
        <taxon>Desulfococcaceae</taxon>
        <taxon>Desulfonema</taxon>
    </lineage>
</organism>
<dbReference type="Proteomes" id="UP000663720">
    <property type="component" value="Chromosome"/>
</dbReference>
<evidence type="ECO:0000313" key="2">
    <source>
        <dbReference type="Proteomes" id="UP000663720"/>
    </source>
</evidence>
<accession>A0A975BD68</accession>
<evidence type="ECO:0000313" key="1">
    <source>
        <dbReference type="EMBL" id="QTA83192.1"/>
    </source>
</evidence>
<gene>
    <name evidence="1" type="ORF">dnl_55880</name>
</gene>
<reference evidence="1" key="1">
    <citation type="journal article" date="2021" name="Microb. Physiol.">
        <title>Proteogenomic Insights into the Physiology of Marine, Sulfate-Reducing, Filamentous Desulfonema limicola and Desulfonema magnum.</title>
        <authorList>
            <person name="Schnaars V."/>
            <person name="Wohlbrand L."/>
            <person name="Scheve S."/>
            <person name="Hinrichs C."/>
            <person name="Reinhardt R."/>
            <person name="Rabus R."/>
        </authorList>
    </citation>
    <scope>NUCLEOTIDE SEQUENCE</scope>
    <source>
        <strain evidence="1">5ac10</strain>
    </source>
</reference>
<dbReference type="RefSeq" id="WP_207689007.1">
    <property type="nucleotide sequence ID" value="NZ_CP061799.1"/>
</dbReference>
<protein>
    <submittedName>
        <fullName evidence="1">Uncharacterized protein</fullName>
    </submittedName>
</protein>
<dbReference type="AlphaFoldDB" id="A0A975BD68"/>